<accession>A0ABU7J1F6</accession>
<dbReference type="GO" id="GO:0016798">
    <property type="term" value="F:hydrolase activity, acting on glycosyl bonds"/>
    <property type="evidence" value="ECO:0007669"/>
    <property type="project" value="UniProtKB-KW"/>
</dbReference>
<dbReference type="PANTHER" id="PTHR40446">
    <property type="entry name" value="N-ACETYLGLUCOSAMINE-1-PHOSPHODIESTER ALPHA-N-ACETYLGLUCOSAMINIDASE"/>
    <property type="match status" value="1"/>
</dbReference>
<evidence type="ECO:0000313" key="2">
    <source>
        <dbReference type="EMBL" id="MEE2000321.1"/>
    </source>
</evidence>
<keyword evidence="2" id="KW-0378">Hydrolase</keyword>
<reference evidence="2 3" key="1">
    <citation type="submission" date="2023-07" db="EMBL/GenBank/DDBJ databases">
        <title>Alkalimonas sp., MEB108 novel, alkaliphilic bacterium isolated from Lonar Lake, India.</title>
        <authorList>
            <person name="Joshi A."/>
            <person name="Thite S."/>
        </authorList>
    </citation>
    <scope>NUCLEOTIDE SEQUENCE [LARGE SCALE GENOMIC DNA]</scope>
    <source>
        <strain evidence="2 3">MEB108</strain>
    </source>
</reference>
<dbReference type="Proteomes" id="UP001336314">
    <property type="component" value="Unassembled WGS sequence"/>
</dbReference>
<dbReference type="RefSeq" id="WP_330127465.1">
    <property type="nucleotide sequence ID" value="NZ_JAUHLI010000002.1"/>
</dbReference>
<dbReference type="PANTHER" id="PTHR40446:SF2">
    <property type="entry name" value="N-ACETYLGLUCOSAMINE-1-PHOSPHODIESTER ALPHA-N-ACETYLGLUCOSAMINIDASE"/>
    <property type="match status" value="1"/>
</dbReference>
<proteinExistence type="predicted"/>
<keyword evidence="2" id="KW-0326">Glycosidase</keyword>
<keyword evidence="3" id="KW-1185">Reference proteome</keyword>
<dbReference type="InterPro" id="IPR018711">
    <property type="entry name" value="NAGPA"/>
</dbReference>
<protein>
    <submittedName>
        <fullName evidence="2">Phosphodiester glycosidase family protein</fullName>
    </submittedName>
</protein>
<sequence length="317" mass="34652">MIQLLISRLHQIRKSTGIVIVVYLLIGCGSSAEDSVAREPAPISDRIVWQLQDNENLPTGMQFYQGHKPGSTSFSAWYIRLDANAPLALAPVRLSPAQTLDQIQLPGLMGAINGGYFGGSQPYSAAVYGEEVLSKNIAALTRYNKSYPVMRALFWLDTEGRSDVGWIYHFGDQKTDIRHYSQPLPYQRNSDTPLPAPRSDEGEQLPALKMAIGGGPVLLKNGAVTLSYDEEIFWGSGVELNDIRPRTAIGFTAQGEILLVVSNAMTLTELPKHLLDLDIEGAINLDGGGSSALQVLETSVFNQFRPVPIALTILQEE</sequence>
<gene>
    <name evidence="2" type="ORF">QWY20_02560</name>
</gene>
<evidence type="ECO:0000259" key="1">
    <source>
        <dbReference type="Pfam" id="PF09992"/>
    </source>
</evidence>
<comment type="caution">
    <text evidence="2">The sequence shown here is derived from an EMBL/GenBank/DDBJ whole genome shotgun (WGS) entry which is preliminary data.</text>
</comment>
<feature type="domain" description="Phosphodiester glycosidase" evidence="1">
    <location>
        <begin position="206"/>
        <end position="313"/>
    </location>
</feature>
<dbReference type="Pfam" id="PF09992">
    <property type="entry name" value="NAGPA"/>
    <property type="match status" value="1"/>
</dbReference>
<organism evidence="2 3">
    <name type="scientific">Alkalimonas cellulosilytica</name>
    <dbReference type="NCBI Taxonomy" id="3058395"/>
    <lineage>
        <taxon>Bacteria</taxon>
        <taxon>Pseudomonadati</taxon>
        <taxon>Pseudomonadota</taxon>
        <taxon>Gammaproteobacteria</taxon>
        <taxon>Alkalimonas</taxon>
    </lineage>
</organism>
<name>A0ABU7J1F6_9GAMM</name>
<evidence type="ECO:0000313" key="3">
    <source>
        <dbReference type="Proteomes" id="UP001336314"/>
    </source>
</evidence>
<dbReference type="EMBL" id="JAUHLI010000002">
    <property type="protein sequence ID" value="MEE2000321.1"/>
    <property type="molecule type" value="Genomic_DNA"/>
</dbReference>